<keyword evidence="2" id="KW-1185">Reference proteome</keyword>
<evidence type="ECO:0000313" key="2">
    <source>
        <dbReference type="Proteomes" id="UP000275408"/>
    </source>
</evidence>
<sequence>MQTVGQVHNADLVENADCRPVIRNCCCQNWRLCSELFAVTPTVYSSTISLFWPGLVPGHRPDLGLVCQFSGCITM</sequence>
<protein>
    <submittedName>
        <fullName evidence="1">Uncharacterized protein</fullName>
    </submittedName>
</protein>
<evidence type="ECO:0000313" key="1">
    <source>
        <dbReference type="EMBL" id="RMX40745.1"/>
    </source>
</evidence>
<dbReference type="Proteomes" id="UP000275408">
    <property type="component" value="Unassembled WGS sequence"/>
</dbReference>
<accession>A0A3M6TH77</accession>
<dbReference type="EMBL" id="RCHS01003581">
    <property type="protein sequence ID" value="RMX40745.1"/>
    <property type="molecule type" value="Genomic_DNA"/>
</dbReference>
<gene>
    <name evidence="1" type="ORF">pdam_00015942</name>
</gene>
<comment type="caution">
    <text evidence="1">The sequence shown here is derived from an EMBL/GenBank/DDBJ whole genome shotgun (WGS) entry which is preliminary data.</text>
</comment>
<proteinExistence type="predicted"/>
<name>A0A3M6TH77_POCDA</name>
<dbReference type="AlphaFoldDB" id="A0A3M6TH77"/>
<reference evidence="1 2" key="1">
    <citation type="journal article" date="2018" name="Sci. Rep.">
        <title>Comparative analysis of the Pocillopora damicornis genome highlights role of immune system in coral evolution.</title>
        <authorList>
            <person name="Cunning R."/>
            <person name="Bay R.A."/>
            <person name="Gillette P."/>
            <person name="Baker A.C."/>
            <person name="Traylor-Knowles N."/>
        </authorList>
    </citation>
    <scope>NUCLEOTIDE SEQUENCE [LARGE SCALE GENOMIC DNA]</scope>
    <source>
        <strain evidence="1">RSMAS</strain>
        <tissue evidence="1">Whole animal</tissue>
    </source>
</reference>
<organism evidence="1 2">
    <name type="scientific">Pocillopora damicornis</name>
    <name type="common">Cauliflower coral</name>
    <name type="synonym">Millepora damicornis</name>
    <dbReference type="NCBI Taxonomy" id="46731"/>
    <lineage>
        <taxon>Eukaryota</taxon>
        <taxon>Metazoa</taxon>
        <taxon>Cnidaria</taxon>
        <taxon>Anthozoa</taxon>
        <taxon>Hexacorallia</taxon>
        <taxon>Scleractinia</taxon>
        <taxon>Astrocoeniina</taxon>
        <taxon>Pocilloporidae</taxon>
        <taxon>Pocillopora</taxon>
    </lineage>
</organism>